<evidence type="ECO:0000313" key="8">
    <source>
        <dbReference type="Proteomes" id="UP001595843"/>
    </source>
</evidence>
<keyword evidence="4 6" id="KW-1133">Transmembrane helix</keyword>
<dbReference type="Gene3D" id="1.20.1250.20">
    <property type="entry name" value="MFS general substrate transporter like domains"/>
    <property type="match status" value="1"/>
</dbReference>
<evidence type="ECO:0000313" key="7">
    <source>
        <dbReference type="EMBL" id="MFC4077983.1"/>
    </source>
</evidence>
<dbReference type="SUPFAM" id="SSF103473">
    <property type="entry name" value="MFS general substrate transporter"/>
    <property type="match status" value="1"/>
</dbReference>
<proteinExistence type="predicted"/>
<comment type="caution">
    <text evidence="7">The sequence shown here is derived from an EMBL/GenBank/DDBJ whole genome shotgun (WGS) entry which is preliminary data.</text>
</comment>
<dbReference type="Proteomes" id="UP001595843">
    <property type="component" value="Unassembled WGS sequence"/>
</dbReference>
<keyword evidence="3 6" id="KW-0812">Transmembrane</keyword>
<organism evidence="7 8">
    <name type="scientific">Salinithrix halophila</name>
    <dbReference type="NCBI Taxonomy" id="1485204"/>
    <lineage>
        <taxon>Bacteria</taxon>
        <taxon>Bacillati</taxon>
        <taxon>Bacillota</taxon>
        <taxon>Bacilli</taxon>
        <taxon>Bacillales</taxon>
        <taxon>Thermoactinomycetaceae</taxon>
        <taxon>Salinithrix</taxon>
    </lineage>
</organism>
<evidence type="ECO:0000256" key="5">
    <source>
        <dbReference type="ARBA" id="ARBA00023136"/>
    </source>
</evidence>
<keyword evidence="5 6" id="KW-0472">Membrane</keyword>
<evidence type="ECO:0000256" key="6">
    <source>
        <dbReference type="SAM" id="Phobius"/>
    </source>
</evidence>
<feature type="transmembrane region" description="Helical" evidence="6">
    <location>
        <begin position="53"/>
        <end position="75"/>
    </location>
</feature>
<evidence type="ECO:0000256" key="3">
    <source>
        <dbReference type="ARBA" id="ARBA00022692"/>
    </source>
</evidence>
<evidence type="ECO:0000256" key="4">
    <source>
        <dbReference type="ARBA" id="ARBA00022989"/>
    </source>
</evidence>
<dbReference type="RefSeq" id="WP_380705816.1">
    <property type="nucleotide sequence ID" value="NZ_JBHSAP010000018.1"/>
</dbReference>
<dbReference type="PANTHER" id="PTHR23513:SF6">
    <property type="entry name" value="MAJOR FACILITATOR SUPERFAMILY ASSOCIATED DOMAIN-CONTAINING PROTEIN"/>
    <property type="match status" value="1"/>
</dbReference>
<evidence type="ECO:0000256" key="2">
    <source>
        <dbReference type="ARBA" id="ARBA00022475"/>
    </source>
</evidence>
<feature type="transmembrane region" description="Helical" evidence="6">
    <location>
        <begin position="81"/>
        <end position="103"/>
    </location>
</feature>
<evidence type="ECO:0000256" key="1">
    <source>
        <dbReference type="ARBA" id="ARBA00004651"/>
    </source>
</evidence>
<keyword evidence="2" id="KW-1003">Cell membrane</keyword>
<gene>
    <name evidence="7" type="ORF">ACFOUO_14365</name>
</gene>
<comment type="subcellular location">
    <subcellularLocation>
        <location evidence="1">Cell membrane</location>
        <topology evidence="1">Multi-pass membrane protein</topology>
    </subcellularLocation>
</comment>
<accession>A0ABV8JH08</accession>
<sequence length="119" mass="13282">MLFIGIGGWRWFVAPFFVWMFVWFLVGAISPLSAVTYTTLIHSETPQEMTGRIIAVTHGLQNSALLISPLLGVIIAKWIGIGGVFFLAGVCFILFSAMTPWLVKRYKLEPKKYEGELAS</sequence>
<dbReference type="InterPro" id="IPR036259">
    <property type="entry name" value="MFS_trans_sf"/>
</dbReference>
<evidence type="ECO:0008006" key="9">
    <source>
        <dbReference type="Google" id="ProtNLM"/>
    </source>
</evidence>
<name>A0ABV8JH08_9BACL</name>
<dbReference type="PANTHER" id="PTHR23513">
    <property type="entry name" value="INTEGRAL MEMBRANE EFFLUX PROTEIN-RELATED"/>
    <property type="match status" value="1"/>
</dbReference>
<protein>
    <recommendedName>
        <fullName evidence="9">Major facilitator superfamily (MFS) profile domain-containing protein</fullName>
    </recommendedName>
</protein>
<reference evidence="8" key="1">
    <citation type="journal article" date="2019" name="Int. J. Syst. Evol. Microbiol.">
        <title>The Global Catalogue of Microorganisms (GCM) 10K type strain sequencing project: providing services to taxonomists for standard genome sequencing and annotation.</title>
        <authorList>
            <consortium name="The Broad Institute Genomics Platform"/>
            <consortium name="The Broad Institute Genome Sequencing Center for Infectious Disease"/>
            <person name="Wu L."/>
            <person name="Ma J."/>
        </authorList>
    </citation>
    <scope>NUCLEOTIDE SEQUENCE [LARGE SCALE GENOMIC DNA]</scope>
    <source>
        <strain evidence="8">IBRC-M 10813</strain>
    </source>
</reference>
<keyword evidence="8" id="KW-1185">Reference proteome</keyword>
<dbReference type="EMBL" id="JBHSAP010000018">
    <property type="protein sequence ID" value="MFC4077983.1"/>
    <property type="molecule type" value="Genomic_DNA"/>
</dbReference>
<feature type="transmembrane region" description="Helical" evidence="6">
    <location>
        <begin position="16"/>
        <end position="41"/>
    </location>
</feature>